<protein>
    <submittedName>
        <fullName evidence="1">Uncharacterized protein</fullName>
    </submittedName>
</protein>
<evidence type="ECO:0000313" key="1">
    <source>
        <dbReference type="EMBL" id="CAN0449699.1"/>
    </source>
</evidence>
<evidence type="ECO:0000313" key="2">
    <source>
        <dbReference type="Proteomes" id="UP001162501"/>
    </source>
</evidence>
<dbReference type="Proteomes" id="UP001162501">
    <property type="component" value="Chromosome 3"/>
</dbReference>
<proteinExistence type="predicted"/>
<reference evidence="1" key="1">
    <citation type="submission" date="2023-05" db="EMBL/GenBank/DDBJ databases">
        <authorList>
            <consortium name="ELIXIR-Norway"/>
        </authorList>
    </citation>
    <scope>NUCLEOTIDE SEQUENCE</scope>
</reference>
<organism evidence="1 2">
    <name type="scientific">Rangifer tarandus platyrhynchus</name>
    <name type="common">Svalbard reindeer</name>
    <dbReference type="NCBI Taxonomy" id="3082113"/>
    <lineage>
        <taxon>Eukaryota</taxon>
        <taxon>Metazoa</taxon>
        <taxon>Chordata</taxon>
        <taxon>Craniata</taxon>
        <taxon>Vertebrata</taxon>
        <taxon>Euteleostomi</taxon>
        <taxon>Mammalia</taxon>
        <taxon>Eutheria</taxon>
        <taxon>Laurasiatheria</taxon>
        <taxon>Artiodactyla</taxon>
        <taxon>Ruminantia</taxon>
        <taxon>Pecora</taxon>
        <taxon>Cervidae</taxon>
        <taxon>Odocoileinae</taxon>
        <taxon>Rangifer</taxon>
    </lineage>
</organism>
<reference evidence="1" key="2">
    <citation type="submission" date="2025-03" db="EMBL/GenBank/DDBJ databases">
        <authorList>
            <consortium name="ELIXIR-Norway"/>
            <consortium name="Elixir Norway"/>
        </authorList>
    </citation>
    <scope>NUCLEOTIDE SEQUENCE</scope>
</reference>
<dbReference type="EMBL" id="OX596087">
    <property type="protein sequence ID" value="CAN0449699.1"/>
    <property type="molecule type" value="Genomic_DNA"/>
</dbReference>
<gene>
    <name evidence="1" type="ORF">MRATA1EN22A_LOCUS19569</name>
</gene>
<sequence length="332" mass="38407">MKGEAGHMLHNENPDQEGHIWGSMRRMAFILGSGLLLLMAHWNCVTGHLQRFWGVSGYFWQAQWERLLFTFEGKEWLLYILGVTQVPLLVYWTFSGLLLVADVTGKPNFISRYRIQVNNNDCVDPMKLHQSILMILFNQFVISLPMLVSLYPILKLWGDPCHRECPTFHWFLLELVVFTLIKLSRFSLSSRLLHHPKLYKKIRKKHHEWTVPIVATCLSTLLSMWKSSWYHSGGRGHPPWFPSSPQAPLQTALFLQINMLAILGPTVMGSPLSSITTWISLNLTFTMISHCGYHLPFLPSPEFHDYHHQKVDQCYGALGMLDYRHGTDTMMD</sequence>
<name>A0AC59ZKH7_RANTA</name>
<accession>A0AC59ZKH7</accession>